<evidence type="ECO:0000256" key="5">
    <source>
        <dbReference type="ARBA" id="ARBA00022840"/>
    </source>
</evidence>
<evidence type="ECO:0000256" key="9">
    <source>
        <dbReference type="SAM" id="MobiDB-lite"/>
    </source>
</evidence>
<comment type="catalytic activity">
    <reaction evidence="8">
        <text>ATP + H2O + cellular proteinSide 1 = ADP + phosphate + cellular proteinSide 2.</text>
        <dbReference type="EC" id="7.4.2.8"/>
    </reaction>
</comment>
<evidence type="ECO:0000256" key="2">
    <source>
        <dbReference type="ARBA" id="ARBA00022448"/>
    </source>
</evidence>
<comment type="subcellular location">
    <subcellularLocation>
        <location evidence="1">Cytoplasm</location>
    </subcellularLocation>
</comment>
<dbReference type="Proteomes" id="UP000218323">
    <property type="component" value="Unassembled WGS sequence"/>
</dbReference>
<evidence type="ECO:0000256" key="4">
    <source>
        <dbReference type="ARBA" id="ARBA00022741"/>
    </source>
</evidence>
<dbReference type="GO" id="GO:0008564">
    <property type="term" value="F:protein-exporting ATPase activity"/>
    <property type="evidence" value="ECO:0007669"/>
    <property type="project" value="UniProtKB-EC"/>
</dbReference>
<evidence type="ECO:0000313" key="12">
    <source>
        <dbReference type="Proteomes" id="UP000218323"/>
    </source>
</evidence>
<dbReference type="CDD" id="cd01136">
    <property type="entry name" value="ATPase_flagellum-secretory_path_III"/>
    <property type="match status" value="1"/>
</dbReference>
<dbReference type="FunFam" id="3.40.50.12240:FF:000002">
    <property type="entry name" value="Flagellum-specific ATP synthase FliI"/>
    <property type="match status" value="1"/>
</dbReference>
<name>A0A2A4I5Y4_9SPHN</name>
<dbReference type="Pfam" id="PF02874">
    <property type="entry name" value="ATP-synt_ab_N"/>
    <property type="match status" value="1"/>
</dbReference>
<keyword evidence="3" id="KW-0963">Cytoplasm</keyword>
<evidence type="ECO:0000256" key="1">
    <source>
        <dbReference type="ARBA" id="ARBA00004496"/>
    </source>
</evidence>
<keyword evidence="6" id="KW-0653">Protein transport</keyword>
<proteinExistence type="predicted"/>
<dbReference type="GO" id="GO:0005524">
    <property type="term" value="F:ATP binding"/>
    <property type="evidence" value="ECO:0007669"/>
    <property type="project" value="UniProtKB-KW"/>
</dbReference>
<evidence type="ECO:0000256" key="3">
    <source>
        <dbReference type="ARBA" id="ARBA00022490"/>
    </source>
</evidence>
<dbReference type="InterPro" id="IPR020003">
    <property type="entry name" value="ATPase_a/bsu_AS"/>
</dbReference>
<feature type="domain" description="AAA+ ATPase" evidence="10">
    <location>
        <begin position="167"/>
        <end position="348"/>
    </location>
</feature>
<evidence type="ECO:0000313" key="11">
    <source>
        <dbReference type="EMBL" id="PCG14021.1"/>
    </source>
</evidence>
<dbReference type="InterPro" id="IPR000194">
    <property type="entry name" value="ATPase_F1/V1/A1_a/bsu_nucl-bd"/>
</dbReference>
<dbReference type="NCBIfam" id="TIGR01026">
    <property type="entry name" value="fliI_yscN"/>
    <property type="match status" value="1"/>
</dbReference>
<dbReference type="SUPFAM" id="SSF52540">
    <property type="entry name" value="P-loop containing nucleoside triphosphate hydrolases"/>
    <property type="match status" value="1"/>
</dbReference>
<dbReference type="GO" id="GO:0046933">
    <property type="term" value="F:proton-transporting ATP synthase activity, rotational mechanism"/>
    <property type="evidence" value="ECO:0007669"/>
    <property type="project" value="TreeGrafter"/>
</dbReference>
<dbReference type="Pfam" id="PF18269">
    <property type="entry name" value="T3SS_ATPase_C"/>
    <property type="match status" value="1"/>
</dbReference>
<evidence type="ECO:0000256" key="7">
    <source>
        <dbReference type="ARBA" id="ARBA00022967"/>
    </source>
</evidence>
<dbReference type="PROSITE" id="PS00152">
    <property type="entry name" value="ATPASE_ALPHA_BETA"/>
    <property type="match status" value="1"/>
</dbReference>
<dbReference type="GO" id="GO:0030257">
    <property type="term" value="C:type III protein secretion system complex"/>
    <property type="evidence" value="ECO:0007669"/>
    <property type="project" value="InterPro"/>
</dbReference>
<evidence type="ECO:0000259" key="10">
    <source>
        <dbReference type="SMART" id="SM00382"/>
    </source>
</evidence>
<dbReference type="GO" id="GO:0016887">
    <property type="term" value="F:ATP hydrolysis activity"/>
    <property type="evidence" value="ECO:0007669"/>
    <property type="project" value="InterPro"/>
</dbReference>
<gene>
    <name evidence="11" type="primary">fliI</name>
    <name evidence="11" type="ORF">COA07_12000</name>
</gene>
<sequence length="445" mass="46837">MIAPRDALLDGGVDDLLARLHRSTTVERRGRLVELLGTTMKVTGIAARIGETCEVIVPATGDAVMAEVVGIAGHATILTPLGDVRGLSADAEVVVRPGEDRVPYGAALLGRVLDGRGRPIDGRGDLPAGLPTVPLHAPAPSPMERTLIDRPLETGVRAIDTLLTLGEGQRMGVFAAAGGGKSTLLGMLARFAKAEVIVISLIGERGREVREFIIDALGDDGLARSVIVCATSDRAAMERVRAAHHATAIAEGFRSQGKSVLLLMDSVTRFARALREIGLAAGEPAVRRGFPPSVFAELPRLFERAGTDANGAITGVYTVLLEDEDGGDPVGEEVRSILDGHILLSRKLGAAGHYPAVDVLGSLSRLFTRLAAPDHRAAATAVRALMAKHAEIEFLVQVGEYRPGADAFADRAIAARPEIDALLRQPETERSPMPNALLALRSIGG</sequence>
<dbReference type="InterPro" id="IPR027417">
    <property type="entry name" value="P-loop_NTPase"/>
</dbReference>
<dbReference type="Pfam" id="PF00006">
    <property type="entry name" value="ATP-synt_ab"/>
    <property type="match status" value="1"/>
</dbReference>
<feature type="region of interest" description="Disordered" evidence="9">
    <location>
        <begin position="123"/>
        <end position="143"/>
    </location>
</feature>
<dbReference type="PANTHER" id="PTHR15184">
    <property type="entry name" value="ATP SYNTHASE"/>
    <property type="match status" value="1"/>
</dbReference>
<dbReference type="GO" id="GO:0005737">
    <property type="term" value="C:cytoplasm"/>
    <property type="evidence" value="ECO:0007669"/>
    <property type="project" value="UniProtKB-SubCell"/>
</dbReference>
<organism evidence="11 12">
    <name type="scientific">Sphingomonas adhaesiva</name>
    <dbReference type="NCBI Taxonomy" id="28212"/>
    <lineage>
        <taxon>Bacteria</taxon>
        <taxon>Pseudomonadati</taxon>
        <taxon>Pseudomonadota</taxon>
        <taxon>Alphaproteobacteria</taxon>
        <taxon>Sphingomonadales</taxon>
        <taxon>Sphingomonadaceae</taxon>
        <taxon>Sphingomonas</taxon>
    </lineage>
</organism>
<dbReference type="InterPro" id="IPR004100">
    <property type="entry name" value="ATPase_F1/V1/A1_a/bsu_N"/>
</dbReference>
<dbReference type="InterPro" id="IPR003593">
    <property type="entry name" value="AAA+_ATPase"/>
</dbReference>
<protein>
    <submittedName>
        <fullName evidence="11">FliI/YscN family ATPase</fullName>
    </submittedName>
</protein>
<dbReference type="PANTHER" id="PTHR15184:SF9">
    <property type="entry name" value="SPI-1 TYPE 3 SECRETION SYSTEM ATPASE"/>
    <property type="match status" value="1"/>
</dbReference>
<reference evidence="11 12" key="1">
    <citation type="submission" date="2017-09" db="EMBL/GenBank/DDBJ databases">
        <title>Sphingomonas adhaesiva DSM 7418, whole genome shotgun sequence.</title>
        <authorList>
            <person name="Feng G."/>
            <person name="Zhu H."/>
        </authorList>
    </citation>
    <scope>NUCLEOTIDE SEQUENCE [LARGE SCALE GENOMIC DNA]</scope>
    <source>
        <strain evidence="11 12">DSM 7418</strain>
    </source>
</reference>
<keyword evidence="5" id="KW-0067">ATP-binding</keyword>
<keyword evidence="12" id="KW-1185">Reference proteome</keyword>
<dbReference type="SMART" id="SM00382">
    <property type="entry name" value="AAA"/>
    <property type="match status" value="1"/>
</dbReference>
<evidence type="ECO:0000256" key="8">
    <source>
        <dbReference type="ARBA" id="ARBA00034006"/>
    </source>
</evidence>
<dbReference type="Gene3D" id="3.40.50.12240">
    <property type="match status" value="1"/>
</dbReference>
<dbReference type="InterPro" id="IPR040627">
    <property type="entry name" value="T3SS_ATPase_C"/>
</dbReference>
<keyword evidence="2" id="KW-0813">Transport</keyword>
<dbReference type="InterPro" id="IPR050053">
    <property type="entry name" value="ATPase_alpha/beta_chains"/>
</dbReference>
<comment type="caution">
    <text evidence="11">The sequence shown here is derived from an EMBL/GenBank/DDBJ whole genome shotgun (WGS) entry which is preliminary data.</text>
</comment>
<dbReference type="EMBL" id="NWVC01000005">
    <property type="protein sequence ID" value="PCG14021.1"/>
    <property type="molecule type" value="Genomic_DNA"/>
</dbReference>
<keyword evidence="7" id="KW-1278">Translocase</keyword>
<dbReference type="InterPro" id="IPR005714">
    <property type="entry name" value="ATPase_T3SS_FliI/YscN"/>
</dbReference>
<evidence type="ECO:0000256" key="6">
    <source>
        <dbReference type="ARBA" id="ARBA00022927"/>
    </source>
</evidence>
<keyword evidence="4" id="KW-0547">Nucleotide-binding</keyword>
<dbReference type="RefSeq" id="WP_066713846.1">
    <property type="nucleotide sequence ID" value="NZ_JBHIWA010000014.1"/>
</dbReference>
<accession>A0A2A4I5Y4</accession>
<dbReference type="AlphaFoldDB" id="A0A2A4I5Y4"/>
<dbReference type="GO" id="GO:0030254">
    <property type="term" value="P:protein secretion by the type III secretion system"/>
    <property type="evidence" value="ECO:0007669"/>
    <property type="project" value="InterPro"/>
</dbReference>